<reference evidence="1 2" key="1">
    <citation type="journal article" date="2019" name="Genome Biol. Evol.">
        <title>Insights into the evolution of the New World diploid cottons (Gossypium, subgenus Houzingenia) based on genome sequencing.</title>
        <authorList>
            <person name="Grover C.E."/>
            <person name="Arick M.A. 2nd"/>
            <person name="Thrash A."/>
            <person name="Conover J.L."/>
            <person name="Sanders W.S."/>
            <person name="Peterson D.G."/>
            <person name="Frelichowski J.E."/>
            <person name="Scheffler J.A."/>
            <person name="Scheffler B.E."/>
            <person name="Wendel J.F."/>
        </authorList>
    </citation>
    <scope>NUCLEOTIDE SEQUENCE [LARGE SCALE GENOMIC DNA]</scope>
    <source>
        <strain evidence="1">185</strain>
        <tissue evidence="1">Leaf</tissue>
    </source>
</reference>
<dbReference type="AlphaFoldDB" id="A0A7J8X8A8"/>
<gene>
    <name evidence="1" type="ORF">Goari_024997</name>
</gene>
<protein>
    <submittedName>
        <fullName evidence="1">Uncharacterized protein</fullName>
    </submittedName>
</protein>
<dbReference type="EMBL" id="JABFAA010000006">
    <property type="protein sequence ID" value="MBA0683330.1"/>
    <property type="molecule type" value="Genomic_DNA"/>
</dbReference>
<proteinExistence type="predicted"/>
<name>A0A7J8X8A8_GOSAI</name>
<organism evidence="1 2">
    <name type="scientific">Gossypium aridum</name>
    <name type="common">American cotton</name>
    <name type="synonym">Erioxylum aridum</name>
    <dbReference type="NCBI Taxonomy" id="34290"/>
    <lineage>
        <taxon>Eukaryota</taxon>
        <taxon>Viridiplantae</taxon>
        <taxon>Streptophyta</taxon>
        <taxon>Embryophyta</taxon>
        <taxon>Tracheophyta</taxon>
        <taxon>Spermatophyta</taxon>
        <taxon>Magnoliopsida</taxon>
        <taxon>eudicotyledons</taxon>
        <taxon>Gunneridae</taxon>
        <taxon>Pentapetalae</taxon>
        <taxon>rosids</taxon>
        <taxon>malvids</taxon>
        <taxon>Malvales</taxon>
        <taxon>Malvaceae</taxon>
        <taxon>Malvoideae</taxon>
        <taxon>Gossypium</taxon>
    </lineage>
</organism>
<comment type="caution">
    <text evidence="1">The sequence shown here is derived from an EMBL/GenBank/DDBJ whole genome shotgun (WGS) entry which is preliminary data.</text>
</comment>
<accession>A0A7J8X8A8</accession>
<sequence>MDAFIPKRECFSDKPEEVDTNMVIDVSIETLPYWKEKLVGQPSKARSGLNEDDDFYLIYRDIQKSIVNVSQVFINGKIQRTEYDFLPMI</sequence>
<dbReference type="Proteomes" id="UP000593577">
    <property type="component" value="Unassembled WGS sequence"/>
</dbReference>
<evidence type="ECO:0000313" key="1">
    <source>
        <dbReference type="EMBL" id="MBA0683330.1"/>
    </source>
</evidence>
<keyword evidence="2" id="KW-1185">Reference proteome</keyword>
<evidence type="ECO:0000313" key="2">
    <source>
        <dbReference type="Proteomes" id="UP000593577"/>
    </source>
</evidence>